<keyword evidence="2" id="KW-1133">Transmembrane helix</keyword>
<dbReference type="GeneID" id="102838156"/>
<dbReference type="Pfam" id="PF15332">
    <property type="entry name" value="LIME1"/>
    <property type="match status" value="1"/>
</dbReference>
<name>A0A9B0TXX8_CHRAS</name>
<evidence type="ECO:0000313" key="3">
    <source>
        <dbReference type="Proteomes" id="UP000504623"/>
    </source>
</evidence>
<sequence>MGPQLPSAPPALWVLAGSMLLLGVWVLCTACHRKRVSRPQAGLQGAEMLANSSLLRQTHLCSLSKSDTRLHELHRGPQGSRAPRPASMDLLRPHWLEGYRGTLRLPEVPPPSPHQEPPWPLPVVPAPAPSGLETTYSNVGLAALPRASLAASPEVWSGAQLHSGWAMPGLGPVLAEYACVRKLKGTDECPQEHHRKTELSPVTQVDSLYSRVNKPKKRDAGSTTEQLDSKGTGSSQAHLQRSPGLDHDPQENVYESIQELSHEPRSLPTGC</sequence>
<dbReference type="PANTHER" id="PTHR47740">
    <property type="entry name" value="LCK-INTERACTING TRANSMEMBRANE ADAPTER 1, LIME1"/>
    <property type="match status" value="1"/>
</dbReference>
<feature type="region of interest" description="Disordered" evidence="1">
    <location>
        <begin position="210"/>
        <end position="271"/>
    </location>
</feature>
<gene>
    <name evidence="4" type="primary">LIME1</name>
</gene>
<keyword evidence="2 4" id="KW-0812">Transmembrane</keyword>
<dbReference type="GO" id="GO:0019901">
    <property type="term" value="F:protein kinase binding"/>
    <property type="evidence" value="ECO:0007669"/>
    <property type="project" value="TreeGrafter"/>
</dbReference>
<evidence type="ECO:0000256" key="2">
    <source>
        <dbReference type="SAM" id="Phobius"/>
    </source>
</evidence>
<feature type="transmembrane region" description="Helical" evidence="2">
    <location>
        <begin position="12"/>
        <end position="31"/>
    </location>
</feature>
<dbReference type="GO" id="GO:0050852">
    <property type="term" value="P:T cell receptor signaling pathway"/>
    <property type="evidence" value="ECO:0007669"/>
    <property type="project" value="InterPro"/>
</dbReference>
<reference evidence="4" key="1">
    <citation type="submission" date="2025-08" db="UniProtKB">
        <authorList>
            <consortium name="RefSeq"/>
        </authorList>
    </citation>
    <scope>IDENTIFICATION</scope>
    <source>
        <tissue evidence="4">Spleen</tissue>
    </source>
</reference>
<feature type="compositionally biased region" description="Polar residues" evidence="1">
    <location>
        <begin position="221"/>
        <end position="239"/>
    </location>
</feature>
<protein>
    <submittedName>
        <fullName evidence="4">Lck-interacting transmembrane adapter 1</fullName>
    </submittedName>
</protein>
<organism evidence="3 4">
    <name type="scientific">Chrysochloris asiatica</name>
    <name type="common">Cape golden mole</name>
    <dbReference type="NCBI Taxonomy" id="185453"/>
    <lineage>
        <taxon>Eukaryota</taxon>
        <taxon>Metazoa</taxon>
        <taxon>Chordata</taxon>
        <taxon>Craniata</taxon>
        <taxon>Vertebrata</taxon>
        <taxon>Euteleostomi</taxon>
        <taxon>Mammalia</taxon>
        <taxon>Eutheria</taxon>
        <taxon>Afrotheria</taxon>
        <taxon>Chrysochloridae</taxon>
        <taxon>Chrysochlorinae</taxon>
        <taxon>Chrysochloris</taxon>
    </lineage>
</organism>
<dbReference type="GO" id="GO:0019815">
    <property type="term" value="C:B cell receptor complex"/>
    <property type="evidence" value="ECO:0007669"/>
    <property type="project" value="TreeGrafter"/>
</dbReference>
<dbReference type="PANTHER" id="PTHR47740:SF1">
    <property type="entry name" value="LCK-INTERACTING TRANSMEMBRANE ADAPTER 1"/>
    <property type="match status" value="1"/>
</dbReference>
<dbReference type="RefSeq" id="XP_006873441.1">
    <property type="nucleotide sequence ID" value="XM_006873379.1"/>
</dbReference>
<dbReference type="GO" id="GO:0050853">
    <property type="term" value="P:B cell receptor signaling pathway"/>
    <property type="evidence" value="ECO:0007669"/>
    <property type="project" value="InterPro"/>
</dbReference>
<accession>A0A9B0TXX8</accession>
<evidence type="ECO:0000256" key="1">
    <source>
        <dbReference type="SAM" id="MobiDB-lite"/>
    </source>
</evidence>
<dbReference type="OrthoDB" id="9939965at2759"/>
<dbReference type="CTD" id="54923"/>
<dbReference type="Proteomes" id="UP000504623">
    <property type="component" value="Unplaced"/>
</dbReference>
<dbReference type="AlphaFoldDB" id="A0A9B0TXX8"/>
<keyword evidence="3" id="KW-1185">Reference proteome</keyword>
<evidence type="ECO:0000313" key="4">
    <source>
        <dbReference type="RefSeq" id="XP_006873441.1"/>
    </source>
</evidence>
<dbReference type="InterPro" id="IPR026072">
    <property type="entry name" value="Lime1"/>
</dbReference>
<keyword evidence="2" id="KW-0472">Membrane</keyword>
<proteinExistence type="predicted"/>